<dbReference type="EMBL" id="JPMI01000277">
    <property type="protein sequence ID" value="KFA88705.1"/>
    <property type="molecule type" value="Genomic_DNA"/>
</dbReference>
<protein>
    <recommendedName>
        <fullName evidence="1">Squalene cyclase C-terminal domain-containing protein</fullName>
    </recommendedName>
</protein>
<name>A0A084SJS0_9BACT</name>
<gene>
    <name evidence="2" type="ORF">Q664_39575</name>
</gene>
<dbReference type="InterPro" id="IPR008930">
    <property type="entry name" value="Terpenoid_cyclase/PrenylTrfase"/>
</dbReference>
<organism evidence="2 3">
    <name type="scientific">Archangium violaceum Cb vi76</name>
    <dbReference type="NCBI Taxonomy" id="1406225"/>
    <lineage>
        <taxon>Bacteria</taxon>
        <taxon>Pseudomonadati</taxon>
        <taxon>Myxococcota</taxon>
        <taxon>Myxococcia</taxon>
        <taxon>Myxococcales</taxon>
        <taxon>Cystobacterineae</taxon>
        <taxon>Archangiaceae</taxon>
        <taxon>Archangium</taxon>
    </lineage>
</organism>
<evidence type="ECO:0000259" key="1">
    <source>
        <dbReference type="Pfam" id="PF13243"/>
    </source>
</evidence>
<proteinExistence type="predicted"/>
<dbReference type="Pfam" id="PF13243">
    <property type="entry name" value="SQHop_cyclase_C"/>
    <property type="match status" value="1"/>
</dbReference>
<dbReference type="Proteomes" id="UP000028547">
    <property type="component" value="Unassembled WGS sequence"/>
</dbReference>
<dbReference type="RefSeq" id="WP_043407748.1">
    <property type="nucleotide sequence ID" value="NZ_JPMI01000277.1"/>
</dbReference>
<dbReference type="InterPro" id="IPR032696">
    <property type="entry name" value="SQ_cyclase_C"/>
</dbReference>
<evidence type="ECO:0000313" key="3">
    <source>
        <dbReference type="Proteomes" id="UP000028547"/>
    </source>
</evidence>
<evidence type="ECO:0000313" key="2">
    <source>
        <dbReference type="EMBL" id="KFA88705.1"/>
    </source>
</evidence>
<reference evidence="2 3" key="1">
    <citation type="submission" date="2014-07" db="EMBL/GenBank/DDBJ databases">
        <title>Draft Genome Sequence of Gephyronic Acid Producer, Cystobacter violaceus Strain Cb vi76.</title>
        <authorList>
            <person name="Stevens D.C."/>
            <person name="Young J."/>
            <person name="Carmichael R."/>
            <person name="Tan J."/>
            <person name="Taylor R.E."/>
        </authorList>
    </citation>
    <scope>NUCLEOTIDE SEQUENCE [LARGE SCALE GENOMIC DNA]</scope>
    <source>
        <strain evidence="2 3">Cb vi76</strain>
    </source>
</reference>
<dbReference type="SUPFAM" id="SSF48239">
    <property type="entry name" value="Terpenoid cyclases/Protein prenyltransferases"/>
    <property type="match status" value="1"/>
</dbReference>
<dbReference type="Gene3D" id="1.50.10.20">
    <property type="match status" value="1"/>
</dbReference>
<accession>A0A084SJS0</accession>
<comment type="caution">
    <text evidence="2">The sequence shown here is derived from an EMBL/GenBank/DDBJ whole genome shotgun (WGS) entry which is preliminary data.</text>
</comment>
<feature type="domain" description="Squalene cyclase C-terminal" evidence="1">
    <location>
        <begin position="172"/>
        <end position="305"/>
    </location>
</feature>
<sequence length="363" mass="39471">MQAILEHEDTGESAVTEALARAVRFLEKARTVDGRWLDFRFRFVVGDRDVISSQWVTAYVGEALARAGAGPATLAPARDWLMSHSHPGGGWGFSLATPADADSTANVVRFLSHGRGEPEWDAALGEARARLLHYWDEPGSGFRTYRPAERPSLNGWASYPGSSWCDIHLCVTALAAVALHAAGDPRHRPVLEACARLLRDTQSPEGFWDGYWWHGRTYTTAHAARLLFLLGESGPVARAAQWVLGARQPGGGWGNGTGSEAAAFHTALSLSVLLLDGGHPRHGAAIDAGLQWLLRTQQPDGSWANVPIMRMPRPEEHAPWEDPEGCLLLPVLTDRNRLFTTATVVSALADLLSTSRSGWRGKP</sequence>
<dbReference type="AlphaFoldDB" id="A0A084SJS0"/>